<dbReference type="PANTHER" id="PTHR43625">
    <property type="entry name" value="AFLATOXIN B1 ALDEHYDE REDUCTASE"/>
    <property type="match status" value="1"/>
</dbReference>
<dbReference type="KEGG" id="dalk:DSCA_40170"/>
<sequence length="88" mass="9866">MRLVGRLETIAGARNITLSRLALAWLLHQGDDIVPIPGSGNIRYLMDNIESVNCWLDHEEIEQTDAIFCPGAVKEERYTRKGMNGVNV</sequence>
<dbReference type="RefSeq" id="WP_155318061.1">
    <property type="nucleotide sequence ID" value="NZ_AP021874.1"/>
</dbReference>
<dbReference type="PANTHER" id="PTHR43625:SF40">
    <property type="entry name" value="ALDO-KETO REDUCTASE YAKC [NADP(+)]"/>
    <property type="match status" value="1"/>
</dbReference>
<dbReference type="InterPro" id="IPR036812">
    <property type="entry name" value="NAD(P)_OxRdtase_dom_sf"/>
</dbReference>
<evidence type="ECO:0000313" key="3">
    <source>
        <dbReference type="EMBL" id="BBO70087.1"/>
    </source>
</evidence>
<reference evidence="3 4" key="1">
    <citation type="submission" date="2019-11" db="EMBL/GenBank/DDBJ databases">
        <title>Comparative genomics of hydrocarbon-degrading Desulfosarcina strains.</title>
        <authorList>
            <person name="Watanabe M."/>
            <person name="Kojima H."/>
            <person name="Fukui M."/>
        </authorList>
    </citation>
    <scope>NUCLEOTIDE SEQUENCE [LARGE SCALE GENOMIC DNA]</scope>
    <source>
        <strain evidence="3 4">PL12</strain>
    </source>
</reference>
<dbReference type="GO" id="GO:0016491">
    <property type="term" value="F:oxidoreductase activity"/>
    <property type="evidence" value="ECO:0007669"/>
    <property type="project" value="UniProtKB-KW"/>
</dbReference>
<dbReference type="InterPro" id="IPR050791">
    <property type="entry name" value="Aldo-Keto_reductase"/>
</dbReference>
<feature type="domain" description="NADP-dependent oxidoreductase" evidence="2">
    <location>
        <begin position="3"/>
        <end position="67"/>
    </location>
</feature>
<gene>
    <name evidence="3" type="ORF">DSCA_40170</name>
</gene>
<keyword evidence="1" id="KW-0560">Oxidoreductase</keyword>
<evidence type="ECO:0000259" key="2">
    <source>
        <dbReference type="Pfam" id="PF00248"/>
    </source>
</evidence>
<dbReference type="Gene3D" id="3.20.20.100">
    <property type="entry name" value="NADP-dependent oxidoreductase domain"/>
    <property type="match status" value="1"/>
</dbReference>
<keyword evidence="4" id="KW-1185">Reference proteome</keyword>
<evidence type="ECO:0000256" key="1">
    <source>
        <dbReference type="ARBA" id="ARBA00023002"/>
    </source>
</evidence>
<dbReference type="GO" id="GO:0005737">
    <property type="term" value="C:cytoplasm"/>
    <property type="evidence" value="ECO:0007669"/>
    <property type="project" value="TreeGrafter"/>
</dbReference>
<dbReference type="SUPFAM" id="SSF51430">
    <property type="entry name" value="NAD(P)-linked oxidoreductase"/>
    <property type="match status" value="1"/>
</dbReference>
<organism evidence="3 4">
    <name type="scientific">Desulfosarcina alkanivorans</name>
    <dbReference type="NCBI Taxonomy" id="571177"/>
    <lineage>
        <taxon>Bacteria</taxon>
        <taxon>Pseudomonadati</taxon>
        <taxon>Thermodesulfobacteriota</taxon>
        <taxon>Desulfobacteria</taxon>
        <taxon>Desulfobacterales</taxon>
        <taxon>Desulfosarcinaceae</taxon>
        <taxon>Desulfosarcina</taxon>
    </lineage>
</organism>
<dbReference type="Proteomes" id="UP000427906">
    <property type="component" value="Chromosome"/>
</dbReference>
<dbReference type="Pfam" id="PF00248">
    <property type="entry name" value="Aldo_ket_red"/>
    <property type="match status" value="1"/>
</dbReference>
<name>A0A5K7YZQ1_9BACT</name>
<protein>
    <recommendedName>
        <fullName evidence="2">NADP-dependent oxidoreductase domain-containing protein</fullName>
    </recommendedName>
</protein>
<dbReference type="EMBL" id="AP021874">
    <property type="protein sequence ID" value="BBO70087.1"/>
    <property type="molecule type" value="Genomic_DNA"/>
</dbReference>
<evidence type="ECO:0000313" key="4">
    <source>
        <dbReference type="Proteomes" id="UP000427906"/>
    </source>
</evidence>
<proteinExistence type="predicted"/>
<dbReference type="OrthoDB" id="9772407at2"/>
<dbReference type="AlphaFoldDB" id="A0A5K7YZQ1"/>
<dbReference type="InterPro" id="IPR023210">
    <property type="entry name" value="NADP_OxRdtase_dom"/>
</dbReference>
<accession>A0A5K7YZQ1</accession>